<evidence type="ECO:0008006" key="4">
    <source>
        <dbReference type="Google" id="ProtNLM"/>
    </source>
</evidence>
<evidence type="ECO:0000313" key="3">
    <source>
        <dbReference type="Proteomes" id="UP001479436"/>
    </source>
</evidence>
<proteinExistence type="predicted"/>
<dbReference type="EMBL" id="JASJQH010010997">
    <property type="protein sequence ID" value="KAK9667584.1"/>
    <property type="molecule type" value="Genomic_DNA"/>
</dbReference>
<dbReference type="InterPro" id="IPR036047">
    <property type="entry name" value="F-box-like_dom_sf"/>
</dbReference>
<keyword evidence="1" id="KW-0175">Coiled coil</keyword>
<dbReference type="Proteomes" id="UP001479436">
    <property type="component" value="Unassembled WGS sequence"/>
</dbReference>
<dbReference type="SUPFAM" id="SSF81383">
    <property type="entry name" value="F-box domain"/>
    <property type="match status" value="1"/>
</dbReference>
<accession>A0ABR2VL51</accession>
<keyword evidence="3" id="KW-1185">Reference proteome</keyword>
<feature type="coiled-coil region" evidence="1">
    <location>
        <begin position="51"/>
        <end position="78"/>
    </location>
</feature>
<sequence length="123" mass="14179">MLDRLGKLVERTPVFVTKSFILPIEILDRMFKYLDFATLQKTMNISRQWQMLGLRALKNELRNSIESLKELLPKLEDGEVAMSIHNDSWKCYYRPPVPVSVLNQRLSKLIIVLSNAQSATNSA</sequence>
<name>A0ABR2VL51_9FUNG</name>
<comment type="caution">
    <text evidence="2">The sequence shown here is derived from an EMBL/GenBank/DDBJ whole genome shotgun (WGS) entry which is preliminary data.</text>
</comment>
<protein>
    <recommendedName>
        <fullName evidence="4">F-box domain-containing protein</fullName>
    </recommendedName>
</protein>
<evidence type="ECO:0000313" key="2">
    <source>
        <dbReference type="EMBL" id="KAK9667584.1"/>
    </source>
</evidence>
<evidence type="ECO:0000256" key="1">
    <source>
        <dbReference type="SAM" id="Coils"/>
    </source>
</evidence>
<reference evidence="2 3" key="1">
    <citation type="submission" date="2023-04" db="EMBL/GenBank/DDBJ databases">
        <title>Genome of Basidiobolus ranarum AG-B5.</title>
        <authorList>
            <person name="Stajich J.E."/>
            <person name="Carter-House D."/>
            <person name="Gryganskyi A."/>
        </authorList>
    </citation>
    <scope>NUCLEOTIDE SEQUENCE [LARGE SCALE GENOMIC DNA]</scope>
    <source>
        <strain evidence="2 3">AG-B5</strain>
    </source>
</reference>
<organism evidence="2 3">
    <name type="scientific">Basidiobolus ranarum</name>
    <dbReference type="NCBI Taxonomy" id="34480"/>
    <lineage>
        <taxon>Eukaryota</taxon>
        <taxon>Fungi</taxon>
        <taxon>Fungi incertae sedis</taxon>
        <taxon>Zoopagomycota</taxon>
        <taxon>Entomophthoromycotina</taxon>
        <taxon>Basidiobolomycetes</taxon>
        <taxon>Basidiobolales</taxon>
        <taxon>Basidiobolaceae</taxon>
        <taxon>Basidiobolus</taxon>
    </lineage>
</organism>
<gene>
    <name evidence="2" type="ORF">K7432_017658</name>
</gene>